<dbReference type="Proteomes" id="UP001180020">
    <property type="component" value="Unassembled WGS sequence"/>
</dbReference>
<protein>
    <submittedName>
        <fullName evidence="1">Uncharacterized protein</fullName>
    </submittedName>
</protein>
<name>A0AAV9E831_ACOCL</name>
<dbReference type="EMBL" id="JAUJYO010000009">
    <property type="protein sequence ID" value="KAK1309437.1"/>
    <property type="molecule type" value="Genomic_DNA"/>
</dbReference>
<evidence type="ECO:0000313" key="1">
    <source>
        <dbReference type="EMBL" id="KAK1309437.1"/>
    </source>
</evidence>
<sequence>MASITQGVGTTNCSDQMVAHGGSVGIKFTYYYMLVFKSGGFFIAWNMHREGDGVYVLGDLRCPAEEVLWGRIVPLGEALGSVWKHRLKKKNSWQANLFESKGKAREVMDELIVPISGDGVEE</sequence>
<dbReference type="AlphaFoldDB" id="A0AAV9E831"/>
<gene>
    <name evidence="1" type="ORF">QJS10_CPA09g00450</name>
</gene>
<keyword evidence="2" id="KW-1185">Reference proteome</keyword>
<proteinExistence type="predicted"/>
<comment type="caution">
    <text evidence="1">The sequence shown here is derived from an EMBL/GenBank/DDBJ whole genome shotgun (WGS) entry which is preliminary data.</text>
</comment>
<organism evidence="1 2">
    <name type="scientific">Acorus calamus</name>
    <name type="common">Sweet flag</name>
    <dbReference type="NCBI Taxonomy" id="4465"/>
    <lineage>
        <taxon>Eukaryota</taxon>
        <taxon>Viridiplantae</taxon>
        <taxon>Streptophyta</taxon>
        <taxon>Embryophyta</taxon>
        <taxon>Tracheophyta</taxon>
        <taxon>Spermatophyta</taxon>
        <taxon>Magnoliopsida</taxon>
        <taxon>Liliopsida</taxon>
        <taxon>Acoraceae</taxon>
        <taxon>Acorus</taxon>
    </lineage>
</organism>
<reference evidence="1" key="1">
    <citation type="journal article" date="2023" name="Nat. Commun.">
        <title>Diploid and tetraploid genomes of Acorus and the evolution of monocots.</title>
        <authorList>
            <person name="Ma L."/>
            <person name="Liu K.W."/>
            <person name="Li Z."/>
            <person name="Hsiao Y.Y."/>
            <person name="Qi Y."/>
            <person name="Fu T."/>
            <person name="Tang G.D."/>
            <person name="Zhang D."/>
            <person name="Sun W.H."/>
            <person name="Liu D.K."/>
            <person name="Li Y."/>
            <person name="Chen G.Z."/>
            <person name="Liu X.D."/>
            <person name="Liao X.Y."/>
            <person name="Jiang Y.T."/>
            <person name="Yu X."/>
            <person name="Hao Y."/>
            <person name="Huang J."/>
            <person name="Zhao X.W."/>
            <person name="Ke S."/>
            <person name="Chen Y.Y."/>
            <person name="Wu W.L."/>
            <person name="Hsu J.L."/>
            <person name="Lin Y.F."/>
            <person name="Huang M.D."/>
            <person name="Li C.Y."/>
            <person name="Huang L."/>
            <person name="Wang Z.W."/>
            <person name="Zhao X."/>
            <person name="Zhong W.Y."/>
            <person name="Peng D.H."/>
            <person name="Ahmad S."/>
            <person name="Lan S."/>
            <person name="Zhang J.S."/>
            <person name="Tsai W.C."/>
            <person name="Van de Peer Y."/>
            <person name="Liu Z.J."/>
        </authorList>
    </citation>
    <scope>NUCLEOTIDE SEQUENCE</scope>
    <source>
        <strain evidence="1">CP</strain>
    </source>
</reference>
<evidence type="ECO:0000313" key="2">
    <source>
        <dbReference type="Proteomes" id="UP001180020"/>
    </source>
</evidence>
<accession>A0AAV9E831</accession>
<reference evidence="1" key="2">
    <citation type="submission" date="2023-06" db="EMBL/GenBank/DDBJ databases">
        <authorList>
            <person name="Ma L."/>
            <person name="Liu K.-W."/>
            <person name="Li Z."/>
            <person name="Hsiao Y.-Y."/>
            <person name="Qi Y."/>
            <person name="Fu T."/>
            <person name="Tang G."/>
            <person name="Zhang D."/>
            <person name="Sun W.-H."/>
            <person name="Liu D.-K."/>
            <person name="Li Y."/>
            <person name="Chen G.-Z."/>
            <person name="Liu X.-D."/>
            <person name="Liao X.-Y."/>
            <person name="Jiang Y.-T."/>
            <person name="Yu X."/>
            <person name="Hao Y."/>
            <person name="Huang J."/>
            <person name="Zhao X.-W."/>
            <person name="Ke S."/>
            <person name="Chen Y.-Y."/>
            <person name="Wu W.-L."/>
            <person name="Hsu J.-L."/>
            <person name="Lin Y.-F."/>
            <person name="Huang M.-D."/>
            <person name="Li C.-Y."/>
            <person name="Huang L."/>
            <person name="Wang Z.-W."/>
            <person name="Zhao X."/>
            <person name="Zhong W.-Y."/>
            <person name="Peng D.-H."/>
            <person name="Ahmad S."/>
            <person name="Lan S."/>
            <person name="Zhang J.-S."/>
            <person name="Tsai W.-C."/>
            <person name="Van De Peer Y."/>
            <person name="Liu Z.-J."/>
        </authorList>
    </citation>
    <scope>NUCLEOTIDE SEQUENCE</scope>
    <source>
        <strain evidence="1">CP</strain>
        <tissue evidence="1">Leaves</tissue>
    </source>
</reference>